<comment type="caution">
    <text evidence="3">The sequence shown here is derived from an EMBL/GenBank/DDBJ whole genome shotgun (WGS) entry which is preliminary data.</text>
</comment>
<proteinExistence type="predicted"/>
<dbReference type="GO" id="GO:0001156">
    <property type="term" value="F:TFIIIC-class transcription factor complex binding"/>
    <property type="evidence" value="ECO:0007669"/>
    <property type="project" value="TreeGrafter"/>
</dbReference>
<evidence type="ECO:0000259" key="2">
    <source>
        <dbReference type="SMART" id="SM00717"/>
    </source>
</evidence>
<dbReference type="Proteomes" id="UP000801428">
    <property type="component" value="Unassembled WGS sequence"/>
</dbReference>
<protein>
    <submittedName>
        <fullName evidence="3">Transcription factor TFIIIB component B</fullName>
    </submittedName>
</protein>
<feature type="compositionally biased region" description="Basic residues" evidence="1">
    <location>
        <begin position="36"/>
        <end position="45"/>
    </location>
</feature>
<gene>
    <name evidence="3" type="primary">BDP1</name>
    <name evidence="3" type="ORF">E8E13_005924</name>
</gene>
<dbReference type="Gene3D" id="1.20.58.1880">
    <property type="match status" value="1"/>
</dbReference>
<feature type="region of interest" description="Disordered" evidence="1">
    <location>
        <begin position="706"/>
        <end position="751"/>
    </location>
</feature>
<accession>A0A9P4WAA0</accession>
<feature type="region of interest" description="Disordered" evidence="1">
    <location>
        <begin position="1"/>
        <end position="176"/>
    </location>
</feature>
<dbReference type="AlphaFoldDB" id="A0A9P4WAA0"/>
<feature type="compositionally biased region" description="Polar residues" evidence="1">
    <location>
        <begin position="280"/>
        <end position="300"/>
    </location>
</feature>
<dbReference type="InterPro" id="IPR009057">
    <property type="entry name" value="Homeodomain-like_sf"/>
</dbReference>
<dbReference type="InterPro" id="IPR039467">
    <property type="entry name" value="TFIIIB_B''_Myb"/>
</dbReference>
<name>A0A9P4WAA0_CURKU</name>
<reference evidence="3" key="1">
    <citation type="submission" date="2019-04" db="EMBL/GenBank/DDBJ databases">
        <title>Sequencing of skin fungus with MAO and IRED activity.</title>
        <authorList>
            <person name="Marsaioli A.J."/>
            <person name="Bonatto J.M.C."/>
            <person name="Reis Junior O."/>
        </authorList>
    </citation>
    <scope>NUCLEOTIDE SEQUENCE</scope>
    <source>
        <strain evidence="3">30M1</strain>
    </source>
</reference>
<feature type="compositionally biased region" description="Polar residues" evidence="1">
    <location>
        <begin position="21"/>
        <end position="31"/>
    </location>
</feature>
<feature type="compositionally biased region" description="Basic residues" evidence="1">
    <location>
        <begin position="424"/>
        <end position="437"/>
    </location>
</feature>
<evidence type="ECO:0000313" key="3">
    <source>
        <dbReference type="EMBL" id="KAF2999356.1"/>
    </source>
</evidence>
<dbReference type="InterPro" id="IPR001005">
    <property type="entry name" value="SANT/Myb"/>
</dbReference>
<feature type="domain" description="Myb-like" evidence="2">
    <location>
        <begin position="605"/>
        <end position="653"/>
    </location>
</feature>
<dbReference type="SMART" id="SM00717">
    <property type="entry name" value="SANT"/>
    <property type="match status" value="1"/>
</dbReference>
<dbReference type="Pfam" id="PF15963">
    <property type="entry name" value="Myb_DNA-bind_7"/>
    <property type="match status" value="1"/>
</dbReference>
<feature type="compositionally biased region" description="Basic and acidic residues" evidence="1">
    <location>
        <begin position="447"/>
        <end position="460"/>
    </location>
</feature>
<feature type="compositionally biased region" description="Basic residues" evidence="1">
    <location>
        <begin position="321"/>
        <end position="335"/>
    </location>
</feature>
<dbReference type="EMBL" id="SWKU01000017">
    <property type="protein sequence ID" value="KAF2999356.1"/>
    <property type="molecule type" value="Genomic_DNA"/>
</dbReference>
<sequence>MADEPPTQQPAQGADKAQAPATFSSFINKSASGKKFAPKAARRRPGAAPAPAAKASAAAASAPAPAPAPVPAPVSSTAEPPSSQAAPATSTADANATTVEPPLELAVAAPLPTPEPTQDAVPTPELAPTQQLAPTQEPVITQEPATQSDPTPAPVPTAPSSSAAAGPVASQPAAVSTSVRGANLLNYARTLASPRKVRPTVEQSQPTHARNGIKPPVFLPREDERQGSRSPKRRRIESPSRQSTPMMPVAPMLPQQLGSQTEAAQIPAAVVGEPDARADATSSNGVVAFTQSGSSTQPWTAVNHAQEDGGEATGAVEPPAKKKRAPPKPRAKKKTTTVEGHVREPQEDGEEAEPTQKRTSTKARGKSRAKATEVGEDGEPVEAPPKKPRNTRKDKGKQPAVDGAADGEVEGGEPGQEGEAVAKPKPKPRAPPRRKKSATAEGEEGSVEPKRRGRPPREDTPSDAEDYTIDPDSMCMDDLASRNIRVGKLSRREKEMRKIDWDAVKQRRREEDARHISTKESQAAVDKLLEMGETEQAPTGPRYHVVDGRIELIQDSGLIDRERDADREIEMMTITEEDDLTTRITSRSFMKNNKRFPNEFVLPGQGKRWTAESTAMFYQGLRSFGTDFQMIAHMFPGMTRRSIKTKFTREERENPDIVRDCLRGTSQLASHWGDFLAASQLEEDSFADADAIKRELEEEEARMREQINEALKEKEEREKQKKLAGLTEEGEGTDAAANAKGKKKRKQKDKSVAFVEEGVEILGDVDDDPNWGQE</sequence>
<feature type="compositionally biased region" description="Low complexity" evidence="1">
    <location>
        <begin position="158"/>
        <end position="176"/>
    </location>
</feature>
<feature type="compositionally biased region" description="Basic residues" evidence="1">
    <location>
        <begin position="359"/>
        <end position="369"/>
    </location>
</feature>
<dbReference type="GO" id="GO:0000126">
    <property type="term" value="C:transcription factor TFIIIB complex"/>
    <property type="evidence" value="ECO:0007669"/>
    <property type="project" value="TreeGrafter"/>
</dbReference>
<dbReference type="PANTHER" id="PTHR22929">
    <property type="entry name" value="RNA POLYMERASE III TRANSCRIPTION INITIATION FACTOR B"/>
    <property type="match status" value="1"/>
</dbReference>
<feature type="region of interest" description="Disordered" evidence="1">
    <location>
        <begin position="189"/>
        <end position="475"/>
    </location>
</feature>
<evidence type="ECO:0000256" key="1">
    <source>
        <dbReference type="SAM" id="MobiDB-lite"/>
    </source>
</evidence>
<dbReference type="PANTHER" id="PTHR22929:SF0">
    <property type="entry name" value="TRANSCRIPTION FACTOR TFIIIB COMPONENT B'' HOMOLOG"/>
    <property type="match status" value="1"/>
</dbReference>
<feature type="compositionally biased region" description="Low complexity" evidence="1">
    <location>
        <begin position="73"/>
        <end position="110"/>
    </location>
</feature>
<feature type="compositionally biased region" description="Low complexity" evidence="1">
    <location>
        <begin position="46"/>
        <end position="63"/>
    </location>
</feature>
<dbReference type="GO" id="GO:0070898">
    <property type="term" value="P:RNA polymerase III preinitiation complex assembly"/>
    <property type="evidence" value="ECO:0007669"/>
    <property type="project" value="TreeGrafter"/>
</dbReference>
<dbReference type="OrthoDB" id="272624at2759"/>
<organism evidence="3 4">
    <name type="scientific">Curvularia kusanoi</name>
    <name type="common">Cochliobolus kusanoi</name>
    <dbReference type="NCBI Taxonomy" id="90978"/>
    <lineage>
        <taxon>Eukaryota</taxon>
        <taxon>Fungi</taxon>
        <taxon>Dikarya</taxon>
        <taxon>Ascomycota</taxon>
        <taxon>Pezizomycotina</taxon>
        <taxon>Dothideomycetes</taxon>
        <taxon>Pleosporomycetidae</taxon>
        <taxon>Pleosporales</taxon>
        <taxon>Pleosporineae</taxon>
        <taxon>Pleosporaceae</taxon>
        <taxon>Curvularia</taxon>
    </lineage>
</organism>
<keyword evidence="4" id="KW-1185">Reference proteome</keyword>
<evidence type="ECO:0000313" key="4">
    <source>
        <dbReference type="Proteomes" id="UP000801428"/>
    </source>
</evidence>
<dbReference type="CDD" id="cd00167">
    <property type="entry name" value="SANT"/>
    <property type="match status" value="1"/>
</dbReference>
<feature type="compositionally biased region" description="Basic and acidic residues" evidence="1">
    <location>
        <begin position="706"/>
        <end position="721"/>
    </location>
</feature>
<dbReference type="SUPFAM" id="SSF46689">
    <property type="entry name" value="Homeodomain-like"/>
    <property type="match status" value="1"/>
</dbReference>